<gene>
    <name evidence="2" type="ORF">ERS450000_03205</name>
</gene>
<evidence type="ECO:0000313" key="2">
    <source>
        <dbReference type="EMBL" id="CRY78941.1"/>
    </source>
</evidence>
<evidence type="ECO:0000259" key="1">
    <source>
        <dbReference type="Pfam" id="PF03435"/>
    </source>
</evidence>
<dbReference type="InterPro" id="IPR005097">
    <property type="entry name" value="Sacchrp_dh_NADP-bd"/>
</dbReference>
<dbReference type="EMBL" id="LN868938">
    <property type="protein sequence ID" value="CRY78941.1"/>
    <property type="molecule type" value="Genomic_DNA"/>
</dbReference>
<dbReference type="InterPro" id="IPR036291">
    <property type="entry name" value="NAD(P)-bd_dom_sf"/>
</dbReference>
<dbReference type="PANTHER" id="PTHR43781">
    <property type="entry name" value="SACCHAROPINE DEHYDROGENASE"/>
    <property type="match status" value="1"/>
</dbReference>
<name>A0A0H5P8M8_NOCFR</name>
<dbReference type="Proteomes" id="UP000057820">
    <property type="component" value="Chromosome 1"/>
</dbReference>
<dbReference type="Pfam" id="PF03435">
    <property type="entry name" value="Sacchrp_dh_NADP"/>
    <property type="match status" value="1"/>
</dbReference>
<keyword evidence="2" id="KW-0560">Oxidoreductase</keyword>
<dbReference type="Gene3D" id="3.40.50.720">
    <property type="entry name" value="NAD(P)-binding Rossmann-like Domain"/>
    <property type="match status" value="1"/>
</dbReference>
<organism evidence="2 3">
    <name type="scientific">Nocardia farcinica</name>
    <dbReference type="NCBI Taxonomy" id="37329"/>
    <lineage>
        <taxon>Bacteria</taxon>
        <taxon>Bacillati</taxon>
        <taxon>Actinomycetota</taxon>
        <taxon>Actinomycetes</taxon>
        <taxon>Mycobacteriales</taxon>
        <taxon>Nocardiaceae</taxon>
        <taxon>Nocardia</taxon>
    </lineage>
</organism>
<reference evidence="3" key="1">
    <citation type="submission" date="2015-03" db="EMBL/GenBank/DDBJ databases">
        <authorList>
            <consortium name="Pathogen Informatics"/>
        </authorList>
    </citation>
    <scope>NUCLEOTIDE SEQUENCE [LARGE SCALE GENOMIC DNA]</scope>
    <source>
        <strain evidence="3">NCTC11134</strain>
    </source>
</reference>
<sequence>MSKIVLFGATGYTGRLTAAELVARGATPVLAGRDAAALAALAAELGGAPTAVADVGDPASVRALLGRGDVLVTTVGPFLRHGRPALDAAIDAGAHYIDSTGEGPFIRSVFDRHDRAVATGSVLLSAFGFDYVPGNLAAGLALREAPDAARVEVGYFIDRPGTSGGTRASIAGMLFESGFALRGGALVDERAGARLRRFDVAGATRAGVSIPASEQLALPRSYPNLREIDVFLGVPELAGRGMQATSVLTAALGHLPPLERGLRAGVTALVRGSTGGPDAASRARTRSWVTARTFDAAGLSRATVTLAGGDPYDFTARIMAWAADAVRDDGVSGTGALGPVDAFGLDPLHAACAEAGWRPAG</sequence>
<evidence type="ECO:0000313" key="3">
    <source>
        <dbReference type="Proteomes" id="UP000057820"/>
    </source>
</evidence>
<feature type="domain" description="Saccharopine dehydrogenase NADP binding" evidence="1">
    <location>
        <begin position="4"/>
        <end position="100"/>
    </location>
</feature>
<dbReference type="AlphaFoldDB" id="A0A0H5P8M8"/>
<protein>
    <submittedName>
        <fullName evidence="2">Trans-acting enoyl reductase</fullName>
        <ecNumber evidence="2">1.3.1.-</ecNumber>
    </submittedName>
</protein>
<accession>A0A0H5P8M8</accession>
<dbReference type="RefSeq" id="WP_060593070.1">
    <property type="nucleotide sequence ID" value="NZ_CP031418.1"/>
</dbReference>
<dbReference type="GO" id="GO:0016491">
    <property type="term" value="F:oxidoreductase activity"/>
    <property type="evidence" value="ECO:0007669"/>
    <property type="project" value="UniProtKB-KW"/>
</dbReference>
<dbReference type="PANTHER" id="PTHR43781:SF1">
    <property type="entry name" value="SACCHAROPINE DEHYDROGENASE"/>
    <property type="match status" value="1"/>
</dbReference>
<dbReference type="EC" id="1.3.1.-" evidence="2"/>
<dbReference type="KEGG" id="nfr:ERS450000_03205"/>
<dbReference type="SUPFAM" id="SSF51735">
    <property type="entry name" value="NAD(P)-binding Rossmann-fold domains"/>
    <property type="match status" value="1"/>
</dbReference>
<proteinExistence type="predicted"/>